<sequence length="57" mass="6800">GQPIVSKINDDWKEEYEDKELTLYKAYNLEAEPVNTEDSEWTIYQQKTRPSHKKKQG</sequence>
<comment type="caution">
    <text evidence="2">The sequence shown here is derived from an EMBL/GenBank/DDBJ whole genome shotgun (WGS) entry which is preliminary data.</text>
</comment>
<feature type="non-terminal residue" evidence="2">
    <location>
        <position position="1"/>
    </location>
</feature>
<accession>A0A9N9JSY6</accession>
<gene>
    <name evidence="2" type="ORF">RFULGI_LOCUS17094</name>
</gene>
<evidence type="ECO:0000313" key="3">
    <source>
        <dbReference type="Proteomes" id="UP000789396"/>
    </source>
</evidence>
<evidence type="ECO:0000313" key="2">
    <source>
        <dbReference type="EMBL" id="CAG8794605.1"/>
    </source>
</evidence>
<proteinExistence type="predicted"/>
<dbReference type="AlphaFoldDB" id="A0A9N9JSY6"/>
<feature type="region of interest" description="Disordered" evidence="1">
    <location>
        <begin position="35"/>
        <end position="57"/>
    </location>
</feature>
<dbReference type="Proteomes" id="UP000789396">
    <property type="component" value="Unassembled WGS sequence"/>
</dbReference>
<feature type="non-terminal residue" evidence="2">
    <location>
        <position position="57"/>
    </location>
</feature>
<organism evidence="2 3">
    <name type="scientific">Racocetra fulgida</name>
    <dbReference type="NCBI Taxonomy" id="60492"/>
    <lineage>
        <taxon>Eukaryota</taxon>
        <taxon>Fungi</taxon>
        <taxon>Fungi incertae sedis</taxon>
        <taxon>Mucoromycota</taxon>
        <taxon>Glomeromycotina</taxon>
        <taxon>Glomeromycetes</taxon>
        <taxon>Diversisporales</taxon>
        <taxon>Gigasporaceae</taxon>
        <taxon>Racocetra</taxon>
    </lineage>
</organism>
<evidence type="ECO:0000256" key="1">
    <source>
        <dbReference type="SAM" id="MobiDB-lite"/>
    </source>
</evidence>
<reference evidence="2" key="1">
    <citation type="submission" date="2021-06" db="EMBL/GenBank/DDBJ databases">
        <authorList>
            <person name="Kallberg Y."/>
            <person name="Tangrot J."/>
            <person name="Rosling A."/>
        </authorList>
    </citation>
    <scope>NUCLEOTIDE SEQUENCE</scope>
    <source>
        <strain evidence="2">IN212</strain>
    </source>
</reference>
<keyword evidence="3" id="KW-1185">Reference proteome</keyword>
<dbReference type="EMBL" id="CAJVPZ010064781">
    <property type="protein sequence ID" value="CAG8794605.1"/>
    <property type="molecule type" value="Genomic_DNA"/>
</dbReference>
<protein>
    <submittedName>
        <fullName evidence="2">15162_t:CDS:1</fullName>
    </submittedName>
</protein>
<name>A0A9N9JSY6_9GLOM</name>